<dbReference type="NCBIfam" id="TIGR04271">
    <property type="entry name" value="ThiI_C_thiazole"/>
    <property type="match status" value="1"/>
</dbReference>
<evidence type="ECO:0000256" key="11">
    <source>
        <dbReference type="HAMAP-Rule" id="MF_00021"/>
    </source>
</evidence>
<dbReference type="InterPro" id="IPR020536">
    <property type="entry name" value="ThiI_AANH"/>
</dbReference>
<dbReference type="SUPFAM" id="SSF52821">
    <property type="entry name" value="Rhodanese/Cell cycle control phosphatase"/>
    <property type="match status" value="1"/>
</dbReference>
<reference evidence="15" key="1">
    <citation type="submission" date="2016-01" db="EMBL/GenBank/DDBJ databases">
        <authorList>
            <person name="Husnik F."/>
        </authorList>
    </citation>
    <scope>NUCLEOTIDE SEQUENCE [LARGE SCALE GENOMIC DNA]</scope>
</reference>
<dbReference type="GO" id="GO:0005524">
    <property type="term" value="F:ATP binding"/>
    <property type="evidence" value="ECO:0007669"/>
    <property type="project" value="UniProtKB-UniRule"/>
</dbReference>
<comment type="pathway">
    <text evidence="11">Cofactor biosynthesis; thiamine diphosphate biosynthesis.</text>
</comment>
<dbReference type="InterPro" id="IPR004114">
    <property type="entry name" value="THUMP_dom"/>
</dbReference>
<dbReference type="Proteomes" id="UP000095697">
    <property type="component" value="Chromosome I"/>
</dbReference>
<evidence type="ECO:0000256" key="8">
    <source>
        <dbReference type="ARBA" id="ARBA00022977"/>
    </source>
</evidence>
<dbReference type="EC" id="2.8.1.4" evidence="11"/>
<evidence type="ECO:0000256" key="3">
    <source>
        <dbReference type="ARBA" id="ARBA00022555"/>
    </source>
</evidence>
<dbReference type="Gene3D" id="3.40.50.620">
    <property type="entry name" value="HUPs"/>
    <property type="match status" value="1"/>
</dbReference>
<evidence type="ECO:0000259" key="13">
    <source>
        <dbReference type="PROSITE" id="PS51165"/>
    </source>
</evidence>
<organism evidence="14 15">
    <name type="scientific">Candidatus Mikella endobia</name>
    <dbReference type="NCBI Taxonomy" id="1778264"/>
    <lineage>
        <taxon>Bacteria</taxon>
        <taxon>Pseudomonadati</taxon>
        <taxon>Pseudomonadota</taxon>
        <taxon>Gammaproteobacteria</taxon>
        <taxon>Enterobacterales</taxon>
        <taxon>Enterobacteriaceae</taxon>
        <taxon>Candidatus Mikella</taxon>
    </lineage>
</organism>
<dbReference type="OrthoDB" id="9773948at2"/>
<dbReference type="PROSITE" id="PS51165">
    <property type="entry name" value="THUMP"/>
    <property type="match status" value="1"/>
</dbReference>
<proteinExistence type="inferred from homology"/>
<dbReference type="HAMAP" id="MF_00021">
    <property type="entry name" value="ThiI"/>
    <property type="match status" value="1"/>
</dbReference>
<comment type="caution">
    <text evidence="11">Lacks conserved residue(s) required for the propagation of feature annotation.</text>
</comment>
<dbReference type="GO" id="GO:0009228">
    <property type="term" value="P:thiamine biosynthetic process"/>
    <property type="evidence" value="ECO:0007669"/>
    <property type="project" value="UniProtKB-KW"/>
</dbReference>
<dbReference type="Pfam" id="PF02926">
    <property type="entry name" value="THUMP"/>
    <property type="match status" value="1"/>
</dbReference>
<dbReference type="InterPro" id="IPR050102">
    <property type="entry name" value="tRNA_sulfurtransferase_ThiI"/>
</dbReference>
<dbReference type="EMBL" id="LN999831">
    <property type="protein sequence ID" value="CUX95917.1"/>
    <property type="molecule type" value="Genomic_DNA"/>
</dbReference>
<dbReference type="AlphaFoldDB" id="A0A143WQT4"/>
<dbReference type="SMART" id="SM00981">
    <property type="entry name" value="THUMP"/>
    <property type="match status" value="1"/>
</dbReference>
<dbReference type="InterPro" id="IPR036873">
    <property type="entry name" value="Rhodanese-like_dom_sf"/>
</dbReference>
<gene>
    <name evidence="11 14" type="primary">thiI</name>
    <name evidence="14" type="ORF">PMARG_ME00217</name>
</gene>
<dbReference type="GO" id="GO:0005829">
    <property type="term" value="C:cytosol"/>
    <property type="evidence" value="ECO:0007669"/>
    <property type="project" value="TreeGrafter"/>
</dbReference>
<dbReference type="CDD" id="cd00158">
    <property type="entry name" value="RHOD"/>
    <property type="match status" value="1"/>
</dbReference>
<keyword evidence="2 11" id="KW-0963">Cytoplasm</keyword>
<dbReference type="InterPro" id="IPR014729">
    <property type="entry name" value="Rossmann-like_a/b/a_fold"/>
</dbReference>
<dbReference type="GO" id="GO:0002937">
    <property type="term" value="P:tRNA 4-thiouridine biosynthesis"/>
    <property type="evidence" value="ECO:0007669"/>
    <property type="project" value="TreeGrafter"/>
</dbReference>
<evidence type="ECO:0000256" key="5">
    <source>
        <dbReference type="ARBA" id="ARBA00022741"/>
    </source>
</evidence>
<evidence type="ECO:0000256" key="6">
    <source>
        <dbReference type="ARBA" id="ARBA00022840"/>
    </source>
</evidence>
<evidence type="ECO:0000256" key="10">
    <source>
        <dbReference type="ARBA" id="ARBA00023284"/>
    </source>
</evidence>
<keyword evidence="5 11" id="KW-0547">Nucleotide-binding</keyword>
<dbReference type="SUPFAM" id="SSF52402">
    <property type="entry name" value="Adenine nucleotide alpha hydrolases-like"/>
    <property type="match status" value="1"/>
</dbReference>
<dbReference type="InterPro" id="IPR054173">
    <property type="entry name" value="ThiI_fer"/>
</dbReference>
<keyword evidence="8 11" id="KW-0784">Thiamine biosynthesis</keyword>
<feature type="binding site" evidence="11">
    <location>
        <position position="287"/>
    </location>
    <ligand>
        <name>ATP</name>
        <dbReference type="ChEBI" id="CHEBI:30616"/>
    </ligand>
</feature>
<dbReference type="PANTHER" id="PTHR43209">
    <property type="entry name" value="TRNA SULFURTRANSFERASE"/>
    <property type="match status" value="1"/>
</dbReference>
<dbReference type="Gene3D" id="3.30.2130.30">
    <property type="match status" value="1"/>
</dbReference>
<dbReference type="CDD" id="cd01712">
    <property type="entry name" value="PPase_ThiI"/>
    <property type="match status" value="1"/>
</dbReference>
<evidence type="ECO:0000256" key="1">
    <source>
        <dbReference type="ARBA" id="ARBA00004496"/>
    </source>
</evidence>
<protein>
    <recommendedName>
        <fullName evidence="11">tRNA sulfurtransferase</fullName>
        <ecNumber evidence="11">2.8.1.4</ecNumber>
    </recommendedName>
    <alternativeName>
        <fullName evidence="11">Sulfur carrier protein ThiS sulfurtransferase</fullName>
    </alternativeName>
    <alternativeName>
        <fullName evidence="11">Thiamine biosynthesis protein ThiI</fullName>
    </alternativeName>
    <alternativeName>
        <fullName evidence="11">tRNA 4-thiouridine synthase</fullName>
    </alternativeName>
</protein>
<dbReference type="PROSITE" id="PS50206">
    <property type="entry name" value="RHODANESE_3"/>
    <property type="match status" value="1"/>
</dbReference>
<feature type="domain" description="Rhodanese" evidence="12">
    <location>
        <begin position="437"/>
        <end position="483"/>
    </location>
</feature>
<dbReference type="SUPFAM" id="SSF143437">
    <property type="entry name" value="THUMP domain-like"/>
    <property type="match status" value="1"/>
</dbReference>
<dbReference type="PANTHER" id="PTHR43209:SF1">
    <property type="entry name" value="TRNA SULFURTRANSFERASE"/>
    <property type="match status" value="1"/>
</dbReference>
<dbReference type="InterPro" id="IPR049961">
    <property type="entry name" value="ThiI_N"/>
</dbReference>
<dbReference type="GO" id="GO:0004810">
    <property type="term" value="F:CCA tRNA nucleotidyltransferase activity"/>
    <property type="evidence" value="ECO:0007669"/>
    <property type="project" value="InterPro"/>
</dbReference>
<evidence type="ECO:0000256" key="9">
    <source>
        <dbReference type="ARBA" id="ARBA00023157"/>
    </source>
</evidence>
<comment type="function">
    <text evidence="11">Catalyzes the ATP-dependent transfer of a sulfur to tRNA to produce 4-thiouridine in position 8 of tRNAs, which functions as a near-UV photosensor. Also catalyzes the transfer of sulfur to the sulfur carrier protein ThiS, forming ThiS-thiocarboxylate. This is a step in the synthesis of thiazole, in the thiamine biosynthesis pathway. The sulfur is donated as persulfide by IscS.</text>
</comment>
<dbReference type="UniPathway" id="UPA00060"/>
<dbReference type="InterPro" id="IPR001763">
    <property type="entry name" value="Rhodanese-like_dom"/>
</dbReference>
<dbReference type="GO" id="GO:0052837">
    <property type="term" value="P:thiazole biosynthetic process"/>
    <property type="evidence" value="ECO:0007669"/>
    <property type="project" value="InterPro"/>
</dbReference>
<sequence>MKFIIKLFPEIMIKSKSVRLHFIKILTSNIRNILKNYYKSVAVVRYWDRIEVCIKNKQDRTQVTSILNKIPGIHHVEIVEESTWKNIHDIYLQTLKRYSNLLIGKSFCVRVKRRGTQYFTSQDVERYIGSYLSKNIHNTEIKLKNPDKQILLEINNNRLLFIAERFEGLGGFPIGTQENVLSLISGGFDSGVSSYMMMRRGCKVNYCFFNLGGNIPEIGVRQTAYHLWYRFGLSHKVRFISINFASIVNEILTKVNCHQMGIVLKRMMIRAASSIAERYGIQALVMGESMGQVSSQTLTNMRLIDNVSNILILRPLISHDKEHIIKIAKQIGTEEYAIQMPEFCGILSKKPTVRAVKNYLEQEEKKLNLEILYNAITKAQVLNIRDILLNKNTLPNNFNEVETIAELGKEDIVLDIRFLDEQELSPLILNNIQVQTIPFYKLNSQFSKLDQNKSYLLYCNSGFMSRLQAMYLHEQGFNNVKIYCPINNKPDK</sequence>
<feature type="binding site" evidence="11">
    <location>
        <position position="296"/>
    </location>
    <ligand>
        <name>ATP</name>
        <dbReference type="ChEBI" id="CHEBI:30616"/>
    </ligand>
</feature>
<comment type="catalytic activity">
    <reaction evidence="11">
        <text>[ThiI sulfur-carrier protein]-S-sulfanyl-L-cysteine + a uridine in tRNA + 2 reduced [2Fe-2S]-[ferredoxin] + ATP + H(+) = [ThiI sulfur-carrier protein]-L-cysteine + a 4-thiouridine in tRNA + 2 oxidized [2Fe-2S]-[ferredoxin] + AMP + diphosphate</text>
        <dbReference type="Rhea" id="RHEA:24176"/>
        <dbReference type="Rhea" id="RHEA-COMP:10000"/>
        <dbReference type="Rhea" id="RHEA-COMP:10001"/>
        <dbReference type="Rhea" id="RHEA-COMP:13337"/>
        <dbReference type="Rhea" id="RHEA-COMP:13338"/>
        <dbReference type="Rhea" id="RHEA-COMP:13339"/>
        <dbReference type="Rhea" id="RHEA-COMP:13340"/>
        <dbReference type="ChEBI" id="CHEBI:15378"/>
        <dbReference type="ChEBI" id="CHEBI:29950"/>
        <dbReference type="ChEBI" id="CHEBI:30616"/>
        <dbReference type="ChEBI" id="CHEBI:33019"/>
        <dbReference type="ChEBI" id="CHEBI:33737"/>
        <dbReference type="ChEBI" id="CHEBI:33738"/>
        <dbReference type="ChEBI" id="CHEBI:61963"/>
        <dbReference type="ChEBI" id="CHEBI:65315"/>
        <dbReference type="ChEBI" id="CHEBI:136798"/>
        <dbReference type="ChEBI" id="CHEBI:456215"/>
        <dbReference type="EC" id="2.8.1.4"/>
    </reaction>
</comment>
<comment type="similarity">
    <text evidence="11">Belongs to the ThiI family.</text>
</comment>
<feature type="binding site" evidence="11">
    <location>
        <begin position="183"/>
        <end position="184"/>
    </location>
    <ligand>
        <name>ATP</name>
        <dbReference type="ChEBI" id="CHEBI:30616"/>
    </ligand>
</feature>
<dbReference type="GO" id="GO:0009229">
    <property type="term" value="P:thiamine diphosphate biosynthetic process"/>
    <property type="evidence" value="ECO:0007669"/>
    <property type="project" value="UniProtKB-UniRule"/>
</dbReference>
<name>A0A143WQT4_9ENTR</name>
<dbReference type="InterPro" id="IPR003720">
    <property type="entry name" value="tRNA_STrfase"/>
</dbReference>
<dbReference type="Pfam" id="PF00581">
    <property type="entry name" value="Rhodanese"/>
    <property type="match status" value="1"/>
</dbReference>
<dbReference type="STRING" id="1778264.PMARG_ME00217"/>
<evidence type="ECO:0000256" key="2">
    <source>
        <dbReference type="ARBA" id="ARBA00022490"/>
    </source>
</evidence>
<comment type="catalytic activity">
    <reaction evidence="11">
        <text>[ThiS sulfur-carrier protein]-C-terminal Gly-Gly-AMP + S-sulfanyl-L-cysteinyl-[cysteine desulfurase] + AH2 = [ThiS sulfur-carrier protein]-C-terminal-Gly-aminoethanethioate + L-cysteinyl-[cysteine desulfurase] + A + AMP + 2 H(+)</text>
        <dbReference type="Rhea" id="RHEA:43340"/>
        <dbReference type="Rhea" id="RHEA-COMP:12157"/>
        <dbReference type="Rhea" id="RHEA-COMP:12158"/>
        <dbReference type="Rhea" id="RHEA-COMP:12910"/>
        <dbReference type="Rhea" id="RHEA-COMP:19908"/>
        <dbReference type="ChEBI" id="CHEBI:13193"/>
        <dbReference type="ChEBI" id="CHEBI:15378"/>
        <dbReference type="ChEBI" id="CHEBI:17499"/>
        <dbReference type="ChEBI" id="CHEBI:29950"/>
        <dbReference type="ChEBI" id="CHEBI:61963"/>
        <dbReference type="ChEBI" id="CHEBI:90618"/>
        <dbReference type="ChEBI" id="CHEBI:232372"/>
        <dbReference type="ChEBI" id="CHEBI:456215"/>
    </reaction>
</comment>
<evidence type="ECO:0000256" key="4">
    <source>
        <dbReference type="ARBA" id="ARBA00022679"/>
    </source>
</evidence>
<keyword evidence="4 11" id="KW-0808">Transferase</keyword>
<evidence type="ECO:0000259" key="12">
    <source>
        <dbReference type="PROSITE" id="PS50206"/>
    </source>
</evidence>
<comment type="subcellular location">
    <subcellularLocation>
        <location evidence="1 11">Cytoplasm</location>
    </subcellularLocation>
</comment>
<dbReference type="InterPro" id="IPR026340">
    <property type="entry name" value="THII_Thiazole_biosynth_dom"/>
</dbReference>
<evidence type="ECO:0000313" key="14">
    <source>
        <dbReference type="EMBL" id="CUX95917.1"/>
    </source>
</evidence>
<accession>A0A143WQT4</accession>
<keyword evidence="3 11" id="KW-0820">tRNA-binding</keyword>
<dbReference type="CDD" id="cd11716">
    <property type="entry name" value="THUMP_ThiI"/>
    <property type="match status" value="1"/>
</dbReference>
<dbReference type="Pfam" id="PF02568">
    <property type="entry name" value="ThiI"/>
    <property type="match status" value="1"/>
</dbReference>
<dbReference type="GO" id="GO:0000049">
    <property type="term" value="F:tRNA binding"/>
    <property type="evidence" value="ECO:0007669"/>
    <property type="project" value="UniProtKB-UniRule"/>
</dbReference>
<keyword evidence="6 11" id="KW-0067">ATP-binding</keyword>
<feature type="binding site" evidence="11">
    <location>
        <position position="265"/>
    </location>
    <ligand>
        <name>ATP</name>
        <dbReference type="ChEBI" id="CHEBI:30616"/>
    </ligand>
</feature>
<keyword evidence="10" id="KW-0676">Redox-active center</keyword>
<dbReference type="GO" id="GO:0140741">
    <property type="term" value="F:tRNA-uracil-4 sulfurtransferase activity"/>
    <property type="evidence" value="ECO:0007669"/>
    <property type="project" value="UniProtKB-EC"/>
</dbReference>
<dbReference type="Pfam" id="PF22025">
    <property type="entry name" value="ThiI_fer"/>
    <property type="match status" value="1"/>
</dbReference>
<keyword evidence="7 11" id="KW-0694">RNA-binding</keyword>
<feature type="active site" description="Cysteine persulfide intermediate" evidence="11">
    <location>
        <position position="459"/>
    </location>
</feature>
<evidence type="ECO:0000313" key="15">
    <source>
        <dbReference type="Proteomes" id="UP000095697"/>
    </source>
</evidence>
<dbReference type="RefSeq" id="WP_067569402.1">
    <property type="nucleotide sequence ID" value="NZ_LN999831.1"/>
</dbReference>
<keyword evidence="9" id="KW-1015">Disulfide bond</keyword>
<dbReference type="InterPro" id="IPR049962">
    <property type="entry name" value="THUMP_ThiI"/>
</dbReference>
<keyword evidence="15" id="KW-1185">Reference proteome</keyword>
<feature type="domain" description="THUMP" evidence="13">
    <location>
        <begin position="61"/>
        <end position="165"/>
    </location>
</feature>
<dbReference type="PATRIC" id="fig|1778264.3.peg.193"/>
<dbReference type="KEGG" id="cmik:PMARG_ME00217"/>
<dbReference type="Gene3D" id="3.40.250.10">
    <property type="entry name" value="Rhodanese-like domain"/>
    <property type="match status" value="1"/>
</dbReference>
<dbReference type="NCBIfam" id="TIGR00342">
    <property type="entry name" value="tRNA uracil 4-sulfurtransferase ThiI"/>
    <property type="match status" value="1"/>
</dbReference>
<evidence type="ECO:0000256" key="7">
    <source>
        <dbReference type="ARBA" id="ARBA00022884"/>
    </source>
</evidence>